<protein>
    <submittedName>
        <fullName evidence="6">DNA-binding transcriptional regulator, LysR family</fullName>
    </submittedName>
</protein>
<dbReference type="InterPro" id="IPR005119">
    <property type="entry name" value="LysR_subst-bd"/>
</dbReference>
<dbReference type="InterPro" id="IPR036390">
    <property type="entry name" value="WH_DNA-bd_sf"/>
</dbReference>
<evidence type="ECO:0000256" key="4">
    <source>
        <dbReference type="ARBA" id="ARBA00023163"/>
    </source>
</evidence>
<dbReference type="Pfam" id="PF03466">
    <property type="entry name" value="LysR_substrate"/>
    <property type="match status" value="1"/>
</dbReference>
<evidence type="ECO:0000313" key="6">
    <source>
        <dbReference type="EMBL" id="SFD94973.1"/>
    </source>
</evidence>
<accession>A0A1I1WNH9</accession>
<dbReference type="PANTHER" id="PTHR30537:SF3">
    <property type="entry name" value="TRANSCRIPTIONAL REGULATORY PROTEIN"/>
    <property type="match status" value="1"/>
</dbReference>
<dbReference type="AlphaFoldDB" id="A0A1I1WNH9"/>
<keyword evidence="2" id="KW-0805">Transcription regulation</keyword>
<dbReference type="GO" id="GO:0006351">
    <property type="term" value="P:DNA-templated transcription"/>
    <property type="evidence" value="ECO:0007669"/>
    <property type="project" value="TreeGrafter"/>
</dbReference>
<dbReference type="Gene3D" id="3.40.190.290">
    <property type="match status" value="1"/>
</dbReference>
<organism evidence="6 7">
    <name type="scientific">Nannocystis exedens</name>
    <dbReference type="NCBI Taxonomy" id="54"/>
    <lineage>
        <taxon>Bacteria</taxon>
        <taxon>Pseudomonadati</taxon>
        <taxon>Myxococcota</taxon>
        <taxon>Polyangia</taxon>
        <taxon>Nannocystales</taxon>
        <taxon>Nannocystaceae</taxon>
        <taxon>Nannocystis</taxon>
    </lineage>
</organism>
<proteinExistence type="inferred from homology"/>
<dbReference type="PROSITE" id="PS50931">
    <property type="entry name" value="HTH_LYSR"/>
    <property type="match status" value="1"/>
</dbReference>
<name>A0A1I1WNH9_9BACT</name>
<evidence type="ECO:0000313" key="7">
    <source>
        <dbReference type="Proteomes" id="UP000199400"/>
    </source>
</evidence>
<reference evidence="7" key="1">
    <citation type="submission" date="2016-10" db="EMBL/GenBank/DDBJ databases">
        <authorList>
            <person name="Varghese N."/>
            <person name="Submissions S."/>
        </authorList>
    </citation>
    <scope>NUCLEOTIDE SEQUENCE [LARGE SCALE GENOMIC DNA]</scope>
    <source>
        <strain evidence="7">ATCC 25963</strain>
    </source>
</reference>
<dbReference type="Pfam" id="PF00126">
    <property type="entry name" value="HTH_1"/>
    <property type="match status" value="1"/>
</dbReference>
<dbReference type="SUPFAM" id="SSF46785">
    <property type="entry name" value="Winged helix' DNA-binding domain"/>
    <property type="match status" value="1"/>
</dbReference>
<comment type="similarity">
    <text evidence="1">Belongs to the LysR transcriptional regulatory family.</text>
</comment>
<sequence length="283" mass="30449">MLASLDDLRYLEAFERLGSATAAGRDLGVAASTVYRRIAALEQAVGFVCLERTRGITAAGRELAALARSTGATLAGIARRARERREEVRGTITVTTIDGFGPLLVAPIAALAAAFPLLRVDVHISDAGLSVRKGQAEIGLGLLANPPHTLVGRKLFPVQFGVYGTRALAAEPEQARWLVLGAPLHTTWLGQWEREHVPQDRVAFATPSRRLLVDLTAAGVGLNLMPARLAVEHPELVELKQFRATTAALTRPAWILTHPDLRKDARVVAVMKVLAKHLAQPEG</sequence>
<dbReference type="EMBL" id="FOMX01000006">
    <property type="protein sequence ID" value="SFD94973.1"/>
    <property type="molecule type" value="Genomic_DNA"/>
</dbReference>
<dbReference type="InterPro" id="IPR058163">
    <property type="entry name" value="LysR-type_TF_proteobact-type"/>
</dbReference>
<dbReference type="Proteomes" id="UP000199400">
    <property type="component" value="Unassembled WGS sequence"/>
</dbReference>
<dbReference type="InterPro" id="IPR036388">
    <property type="entry name" value="WH-like_DNA-bd_sf"/>
</dbReference>
<dbReference type="GO" id="GO:0003700">
    <property type="term" value="F:DNA-binding transcription factor activity"/>
    <property type="evidence" value="ECO:0007669"/>
    <property type="project" value="InterPro"/>
</dbReference>
<dbReference type="GO" id="GO:0043565">
    <property type="term" value="F:sequence-specific DNA binding"/>
    <property type="evidence" value="ECO:0007669"/>
    <property type="project" value="TreeGrafter"/>
</dbReference>
<gene>
    <name evidence="6" type="ORF">SAMN02745121_02395</name>
</gene>
<keyword evidence="7" id="KW-1185">Reference proteome</keyword>
<evidence type="ECO:0000256" key="3">
    <source>
        <dbReference type="ARBA" id="ARBA00023125"/>
    </source>
</evidence>
<dbReference type="PANTHER" id="PTHR30537">
    <property type="entry name" value="HTH-TYPE TRANSCRIPTIONAL REGULATOR"/>
    <property type="match status" value="1"/>
</dbReference>
<dbReference type="STRING" id="54.SAMN02745121_02395"/>
<evidence type="ECO:0000256" key="2">
    <source>
        <dbReference type="ARBA" id="ARBA00023015"/>
    </source>
</evidence>
<evidence type="ECO:0000259" key="5">
    <source>
        <dbReference type="PROSITE" id="PS50931"/>
    </source>
</evidence>
<dbReference type="Gene3D" id="1.10.10.10">
    <property type="entry name" value="Winged helix-like DNA-binding domain superfamily/Winged helix DNA-binding domain"/>
    <property type="match status" value="1"/>
</dbReference>
<feature type="domain" description="HTH lysR-type" evidence="5">
    <location>
        <begin position="1"/>
        <end position="59"/>
    </location>
</feature>
<dbReference type="SUPFAM" id="SSF53850">
    <property type="entry name" value="Periplasmic binding protein-like II"/>
    <property type="match status" value="1"/>
</dbReference>
<dbReference type="RefSeq" id="WP_096326146.1">
    <property type="nucleotide sequence ID" value="NZ_FOMX01000006.1"/>
</dbReference>
<evidence type="ECO:0000256" key="1">
    <source>
        <dbReference type="ARBA" id="ARBA00009437"/>
    </source>
</evidence>
<dbReference type="OrthoDB" id="5502509at2"/>
<keyword evidence="4" id="KW-0804">Transcription</keyword>
<keyword evidence="3 6" id="KW-0238">DNA-binding</keyword>
<dbReference type="InterPro" id="IPR000847">
    <property type="entry name" value="LysR_HTH_N"/>
</dbReference>